<dbReference type="GeneID" id="30012680"/>
<dbReference type="AlphaFoldDB" id="A0A178ZD95"/>
<feature type="compositionally biased region" description="Basic and acidic residues" evidence="1">
    <location>
        <begin position="79"/>
        <end position="89"/>
    </location>
</feature>
<feature type="region of interest" description="Disordered" evidence="1">
    <location>
        <begin position="62"/>
        <end position="121"/>
    </location>
</feature>
<gene>
    <name evidence="2" type="ORF">AYL99_08512</name>
</gene>
<organism evidence="2 3">
    <name type="scientific">Fonsecaea erecta</name>
    <dbReference type="NCBI Taxonomy" id="1367422"/>
    <lineage>
        <taxon>Eukaryota</taxon>
        <taxon>Fungi</taxon>
        <taxon>Dikarya</taxon>
        <taxon>Ascomycota</taxon>
        <taxon>Pezizomycotina</taxon>
        <taxon>Eurotiomycetes</taxon>
        <taxon>Chaetothyriomycetidae</taxon>
        <taxon>Chaetothyriales</taxon>
        <taxon>Herpotrichiellaceae</taxon>
        <taxon>Fonsecaea</taxon>
    </lineage>
</organism>
<dbReference type="RefSeq" id="XP_018691141.1">
    <property type="nucleotide sequence ID" value="XM_018840020.1"/>
</dbReference>
<protein>
    <recommendedName>
        <fullName evidence="4">Myb-like domain-containing protein</fullName>
    </recommendedName>
</protein>
<proteinExistence type="predicted"/>
<name>A0A178ZD95_9EURO</name>
<dbReference type="OrthoDB" id="4159272at2759"/>
<evidence type="ECO:0008006" key="4">
    <source>
        <dbReference type="Google" id="ProtNLM"/>
    </source>
</evidence>
<feature type="compositionally biased region" description="Basic residues" evidence="1">
    <location>
        <begin position="90"/>
        <end position="100"/>
    </location>
</feature>
<accession>A0A178ZD95</accession>
<evidence type="ECO:0000313" key="2">
    <source>
        <dbReference type="EMBL" id="OAP57774.1"/>
    </source>
</evidence>
<evidence type="ECO:0000256" key="1">
    <source>
        <dbReference type="SAM" id="MobiDB-lite"/>
    </source>
</evidence>
<comment type="caution">
    <text evidence="2">The sequence shown here is derived from an EMBL/GenBank/DDBJ whole genome shotgun (WGS) entry which is preliminary data.</text>
</comment>
<keyword evidence="3" id="KW-1185">Reference proteome</keyword>
<dbReference type="Proteomes" id="UP000078343">
    <property type="component" value="Unassembled WGS sequence"/>
</dbReference>
<dbReference type="EMBL" id="LVYI01000007">
    <property type="protein sequence ID" value="OAP57774.1"/>
    <property type="molecule type" value="Genomic_DNA"/>
</dbReference>
<evidence type="ECO:0000313" key="3">
    <source>
        <dbReference type="Proteomes" id="UP000078343"/>
    </source>
</evidence>
<reference evidence="2 3" key="1">
    <citation type="submission" date="2016-04" db="EMBL/GenBank/DDBJ databases">
        <title>Draft genome of Fonsecaea erecta CBS 125763.</title>
        <authorList>
            <person name="Weiss V.A."/>
            <person name="Vicente V.A."/>
            <person name="Raittz R.T."/>
            <person name="Moreno L.F."/>
            <person name="De Souza E.M."/>
            <person name="Pedrosa F.O."/>
            <person name="Steffens M.B."/>
            <person name="Faoro H."/>
            <person name="Tadra-Sfeir M.Z."/>
            <person name="Najafzadeh M.J."/>
            <person name="Felipe M.S."/>
            <person name="Teixeira M."/>
            <person name="Sun J."/>
            <person name="Xi L."/>
            <person name="Gomes R."/>
            <person name="De Azevedo C.M."/>
            <person name="Salgado C.G."/>
            <person name="Da Silva M.B."/>
            <person name="Nascimento M.F."/>
            <person name="Queiroz-Telles F."/>
            <person name="Attili D.S."/>
            <person name="Gorbushina A."/>
        </authorList>
    </citation>
    <scope>NUCLEOTIDE SEQUENCE [LARGE SCALE GENOMIC DNA]</scope>
    <source>
        <strain evidence="2 3">CBS 125763</strain>
    </source>
</reference>
<sequence>MPYQWTAERERRMLLCAISSANLRPSADTWQQVATLLGEGLTPSAVSQKYYKLRHEMAKVFEEQGVPNSTPAPTTPTKRKAEYDNEKKSPPSKRPRKTKQKSSDPMYGVPFRDESESPQKVKYEDMAVSGLDAFHGYNGQFHPAGIYPAVNMADMMSGQGGGNSSGGSSSNSFMG</sequence>
<feature type="compositionally biased region" description="Basic and acidic residues" evidence="1">
    <location>
        <begin position="111"/>
        <end position="121"/>
    </location>
</feature>